<protein>
    <submittedName>
        <fullName evidence="1">Uncharacterized protein</fullName>
    </submittedName>
</protein>
<evidence type="ECO:0000313" key="2">
    <source>
        <dbReference type="Proteomes" id="UP000585638"/>
    </source>
</evidence>
<proteinExistence type="predicted"/>
<dbReference type="EMBL" id="JACHIR010000001">
    <property type="protein sequence ID" value="MBB5892452.1"/>
    <property type="molecule type" value="Genomic_DNA"/>
</dbReference>
<sequence length="49" mass="5840">MGTRQWPRKLQTAMPEVVDDTADVRAGDPVMRKEWNRYQGSHKDRWKPN</sequence>
<comment type="caution">
    <text evidence="1">The sequence shown here is derived from an EMBL/GenBank/DDBJ whole genome shotgun (WGS) entry which is preliminary data.</text>
</comment>
<dbReference type="Proteomes" id="UP000585638">
    <property type="component" value="Unassembled WGS sequence"/>
</dbReference>
<dbReference type="RefSeq" id="WP_184863206.1">
    <property type="nucleotide sequence ID" value="NZ_JACHIR010000001.1"/>
</dbReference>
<gene>
    <name evidence="1" type="ORF">BJ998_003648</name>
</gene>
<evidence type="ECO:0000313" key="1">
    <source>
        <dbReference type="EMBL" id="MBB5892452.1"/>
    </source>
</evidence>
<dbReference type="AlphaFoldDB" id="A0A7W9KHB6"/>
<accession>A0A7W9KHB6</accession>
<keyword evidence="2" id="KW-1185">Reference proteome</keyword>
<reference evidence="1 2" key="1">
    <citation type="submission" date="2020-08" db="EMBL/GenBank/DDBJ databases">
        <title>Sequencing the genomes of 1000 actinobacteria strains.</title>
        <authorList>
            <person name="Klenk H.-P."/>
        </authorList>
    </citation>
    <scope>NUCLEOTIDE SEQUENCE [LARGE SCALE GENOMIC DNA]</scope>
    <source>
        <strain evidence="1 2">DSM 43851</strain>
    </source>
</reference>
<name>A0A7W9KHB6_9PSEU</name>
<organism evidence="1 2">
    <name type="scientific">Kutzneria kofuensis</name>
    <dbReference type="NCBI Taxonomy" id="103725"/>
    <lineage>
        <taxon>Bacteria</taxon>
        <taxon>Bacillati</taxon>
        <taxon>Actinomycetota</taxon>
        <taxon>Actinomycetes</taxon>
        <taxon>Pseudonocardiales</taxon>
        <taxon>Pseudonocardiaceae</taxon>
        <taxon>Kutzneria</taxon>
    </lineage>
</organism>